<dbReference type="GeneID" id="63771995"/>
<gene>
    <name evidence="1" type="ORF">BCR38DRAFT_340362</name>
</gene>
<comment type="caution">
    <text evidence="1">The sequence shown here is derived from an EMBL/GenBank/DDBJ whole genome shotgun (WGS) entry which is preliminary data.</text>
</comment>
<protein>
    <submittedName>
        <fullName evidence="1">Uncharacterized protein</fullName>
    </submittedName>
</protein>
<dbReference type="Proteomes" id="UP000193689">
    <property type="component" value="Unassembled WGS sequence"/>
</dbReference>
<keyword evidence="2" id="KW-1185">Reference proteome</keyword>
<accession>A0A1Y2E4L1</accession>
<evidence type="ECO:0000313" key="2">
    <source>
        <dbReference type="Proteomes" id="UP000193689"/>
    </source>
</evidence>
<evidence type="ECO:0000313" key="1">
    <source>
        <dbReference type="EMBL" id="ORY66491.1"/>
    </source>
</evidence>
<proteinExistence type="predicted"/>
<dbReference type="OrthoDB" id="5105645at2759"/>
<reference evidence="1 2" key="1">
    <citation type="submission" date="2016-07" db="EMBL/GenBank/DDBJ databases">
        <title>Pervasive Adenine N6-methylation of Active Genes in Fungi.</title>
        <authorList>
            <consortium name="DOE Joint Genome Institute"/>
            <person name="Mondo S.J."/>
            <person name="Dannebaum R.O."/>
            <person name="Kuo R.C."/>
            <person name="Labutti K."/>
            <person name="Haridas S."/>
            <person name="Kuo A."/>
            <person name="Salamov A."/>
            <person name="Ahrendt S.R."/>
            <person name="Lipzen A."/>
            <person name="Sullivan W."/>
            <person name="Andreopoulos W.B."/>
            <person name="Clum A."/>
            <person name="Lindquist E."/>
            <person name="Daum C."/>
            <person name="Ramamoorthy G.K."/>
            <person name="Gryganskyi A."/>
            <person name="Culley D."/>
            <person name="Magnuson J.K."/>
            <person name="James T.Y."/>
            <person name="O'Malley M.A."/>
            <person name="Stajich J.E."/>
            <person name="Spatafora J.W."/>
            <person name="Visel A."/>
            <person name="Grigoriev I.V."/>
        </authorList>
    </citation>
    <scope>NUCLEOTIDE SEQUENCE [LARGE SCALE GENOMIC DNA]</scope>
    <source>
        <strain evidence="1 2">CBS 129021</strain>
    </source>
</reference>
<sequence>MGTYIPEPQLADPSDTRLIIFICDEMLPPLGLGITLCQAASGRYLGDLALQRNSAPVDKINFIRCCNKALRDGITACIIRVGLRAPSNRPIDS</sequence>
<dbReference type="InParanoid" id="A0A1Y2E4L1"/>
<dbReference type="AlphaFoldDB" id="A0A1Y2E4L1"/>
<dbReference type="EMBL" id="MCFJ01000005">
    <property type="protein sequence ID" value="ORY66491.1"/>
    <property type="molecule type" value="Genomic_DNA"/>
</dbReference>
<name>A0A1Y2E4L1_9PEZI</name>
<dbReference type="RefSeq" id="XP_040717455.1">
    <property type="nucleotide sequence ID" value="XM_040855783.1"/>
</dbReference>
<organism evidence="1 2">
    <name type="scientific">Pseudomassariella vexata</name>
    <dbReference type="NCBI Taxonomy" id="1141098"/>
    <lineage>
        <taxon>Eukaryota</taxon>
        <taxon>Fungi</taxon>
        <taxon>Dikarya</taxon>
        <taxon>Ascomycota</taxon>
        <taxon>Pezizomycotina</taxon>
        <taxon>Sordariomycetes</taxon>
        <taxon>Xylariomycetidae</taxon>
        <taxon>Amphisphaeriales</taxon>
        <taxon>Pseudomassariaceae</taxon>
        <taxon>Pseudomassariella</taxon>
    </lineage>
</organism>